<sequence length="94" mass="9744">MVPERHHPFHASTQPQLMRVTGARAVTLLCVVSALSVGYGLGGTGVAVAVGILSLPALAWAYDNATGTFLVLATLFVLTVGIMVLLIALMALAR</sequence>
<gene>
    <name evidence="2" type="ORF">C8J26_1236</name>
</gene>
<dbReference type="EMBL" id="QAOG01000002">
    <property type="protein sequence ID" value="PTQ60920.1"/>
    <property type="molecule type" value="Genomic_DNA"/>
</dbReference>
<organism evidence="2 3">
    <name type="scientific">Sphingomonas aurantiaca</name>
    <dbReference type="NCBI Taxonomy" id="185949"/>
    <lineage>
        <taxon>Bacteria</taxon>
        <taxon>Pseudomonadati</taxon>
        <taxon>Pseudomonadota</taxon>
        <taxon>Alphaproteobacteria</taxon>
        <taxon>Sphingomonadales</taxon>
        <taxon>Sphingomonadaceae</taxon>
        <taxon>Sphingomonas</taxon>
    </lineage>
</organism>
<evidence type="ECO:0000256" key="1">
    <source>
        <dbReference type="SAM" id="Phobius"/>
    </source>
</evidence>
<proteinExistence type="predicted"/>
<feature type="transmembrane region" description="Helical" evidence="1">
    <location>
        <begin position="21"/>
        <end position="39"/>
    </location>
</feature>
<protein>
    <submittedName>
        <fullName evidence="2">Uncharacterized protein</fullName>
    </submittedName>
</protein>
<comment type="caution">
    <text evidence="2">The sequence shown here is derived from an EMBL/GenBank/DDBJ whole genome shotgun (WGS) entry which is preliminary data.</text>
</comment>
<evidence type="ECO:0000313" key="2">
    <source>
        <dbReference type="EMBL" id="PTQ60920.1"/>
    </source>
</evidence>
<keyword evidence="1" id="KW-0812">Transmembrane</keyword>
<name>A0A2T5GNJ5_9SPHN</name>
<accession>A0A2T5GNJ5</accession>
<feature type="transmembrane region" description="Helical" evidence="1">
    <location>
        <begin position="69"/>
        <end position="93"/>
    </location>
</feature>
<evidence type="ECO:0000313" key="3">
    <source>
        <dbReference type="Proteomes" id="UP000244189"/>
    </source>
</evidence>
<dbReference type="Proteomes" id="UP000244189">
    <property type="component" value="Unassembled WGS sequence"/>
</dbReference>
<dbReference type="AlphaFoldDB" id="A0A2T5GNJ5"/>
<keyword evidence="3" id="KW-1185">Reference proteome</keyword>
<dbReference type="RefSeq" id="WP_146168782.1">
    <property type="nucleotide sequence ID" value="NZ_JASPFP010000001.1"/>
</dbReference>
<keyword evidence="1" id="KW-1133">Transmembrane helix</keyword>
<reference evidence="2 3" key="1">
    <citation type="submission" date="2018-04" db="EMBL/GenBank/DDBJ databases">
        <title>Genomic Encyclopedia of Type Strains, Phase III (KMG-III): the genomes of soil and plant-associated and newly described type strains.</title>
        <authorList>
            <person name="Whitman W."/>
        </authorList>
    </citation>
    <scope>NUCLEOTIDE SEQUENCE [LARGE SCALE GENOMIC DNA]</scope>
    <source>
        <strain evidence="2 3">MA101b</strain>
    </source>
</reference>
<keyword evidence="1" id="KW-0472">Membrane</keyword>